<sequence length="341" mass="37395">MPAPISDSQTISNIAPYLEAHVPGFRGPVTDVQKTAQGQSNPTYIVTAASGKYVIRRKPDGELLKSAHAVDREYRVLSALRDTDVPVPDALHLCEDESVLGTMFYVMSFVQGQNWVDPRLKGENRDMRVAVYDSMNATLAALHSVDPAEVGLGDYGPPGNYFERQVGRWSKQYRACETETIAPMEELIAWLDAQTPPEGPARLAHGDWRIDNLLFDASGQCNAVLDWELSTLGHPLADLGTQIMQWQLPPGTEGRGLMGVDRAELGIPEDDAYAELYAKRVGLSEAPDLDYPVAFAFFRMAAIIQGVKKRALDGNASNPESGLKMGAYVPMFAQAALMRIK</sequence>
<evidence type="ECO:0000313" key="3">
    <source>
        <dbReference type="Proteomes" id="UP000500791"/>
    </source>
</evidence>
<evidence type="ECO:0000259" key="1">
    <source>
        <dbReference type="Pfam" id="PF01636"/>
    </source>
</evidence>
<dbReference type="Gene3D" id="3.30.200.20">
    <property type="entry name" value="Phosphorylase Kinase, domain 1"/>
    <property type="match status" value="1"/>
</dbReference>
<organism evidence="2 3">
    <name type="scientific">Pontivivens nitratireducens</name>
    <dbReference type="NCBI Taxonomy" id="2758038"/>
    <lineage>
        <taxon>Bacteria</taxon>
        <taxon>Pseudomonadati</taxon>
        <taxon>Pseudomonadota</taxon>
        <taxon>Alphaproteobacteria</taxon>
        <taxon>Rhodobacterales</taxon>
        <taxon>Paracoccaceae</taxon>
        <taxon>Pontivivens</taxon>
    </lineage>
</organism>
<keyword evidence="2" id="KW-0808">Transferase</keyword>
<proteinExistence type="predicted"/>
<dbReference type="KEGG" id="mon:G8E03_10000"/>
<dbReference type="PANTHER" id="PTHR47829:SF1">
    <property type="entry name" value="HAD FAMILY PHOSPHATASE"/>
    <property type="match status" value="1"/>
</dbReference>
<name>A0A6G7VMB7_9RHOB</name>
<dbReference type="InterPro" id="IPR052898">
    <property type="entry name" value="ACAD10-like"/>
</dbReference>
<dbReference type="PANTHER" id="PTHR47829">
    <property type="entry name" value="HYDROLASE, PUTATIVE (AFU_ORTHOLOGUE AFUA_1G12880)-RELATED"/>
    <property type="match status" value="1"/>
</dbReference>
<evidence type="ECO:0000313" key="2">
    <source>
        <dbReference type="EMBL" id="QIK41072.1"/>
    </source>
</evidence>
<dbReference type="AlphaFoldDB" id="A0A6G7VMB7"/>
<dbReference type="InterPro" id="IPR002575">
    <property type="entry name" value="Aminoglycoside_PTrfase"/>
</dbReference>
<keyword evidence="3" id="KW-1185">Reference proteome</keyword>
<gene>
    <name evidence="2" type="ORF">G8E03_10000</name>
</gene>
<dbReference type="Proteomes" id="UP000500791">
    <property type="component" value="Chromosome"/>
</dbReference>
<feature type="domain" description="Aminoglycoside phosphotransferase" evidence="1">
    <location>
        <begin position="33"/>
        <end position="252"/>
    </location>
</feature>
<dbReference type="InterPro" id="IPR011009">
    <property type="entry name" value="Kinase-like_dom_sf"/>
</dbReference>
<dbReference type="SUPFAM" id="SSF56112">
    <property type="entry name" value="Protein kinase-like (PK-like)"/>
    <property type="match status" value="1"/>
</dbReference>
<dbReference type="RefSeq" id="WP_166191199.1">
    <property type="nucleotide sequence ID" value="NZ_CP049811.1"/>
</dbReference>
<dbReference type="Gene3D" id="3.90.1200.10">
    <property type="match status" value="1"/>
</dbReference>
<reference evidence="2 3" key="1">
    <citation type="submission" date="2020-03" db="EMBL/GenBank/DDBJ databases">
        <title>Complete genome sequence of Monaibacterium sp. ALG8 with diverse plasmids.</title>
        <authorList>
            <person name="Sun C."/>
        </authorList>
    </citation>
    <scope>NUCLEOTIDE SEQUENCE [LARGE SCALE GENOMIC DNA]</scope>
    <source>
        <strain evidence="2 3">ALG8</strain>
    </source>
</reference>
<accession>A0A6G7VMB7</accession>
<dbReference type="InterPro" id="IPR041726">
    <property type="entry name" value="ACAD10_11_N"/>
</dbReference>
<dbReference type="GO" id="GO:0016740">
    <property type="term" value="F:transferase activity"/>
    <property type="evidence" value="ECO:0007669"/>
    <property type="project" value="UniProtKB-KW"/>
</dbReference>
<dbReference type="CDD" id="cd05154">
    <property type="entry name" value="ACAD10_11_N-like"/>
    <property type="match status" value="1"/>
</dbReference>
<dbReference type="Pfam" id="PF01636">
    <property type="entry name" value="APH"/>
    <property type="match status" value="1"/>
</dbReference>
<dbReference type="EMBL" id="CP049811">
    <property type="protein sequence ID" value="QIK41072.1"/>
    <property type="molecule type" value="Genomic_DNA"/>
</dbReference>
<protein>
    <submittedName>
        <fullName evidence="2">Phosphotransferase family protein</fullName>
    </submittedName>
</protein>